<dbReference type="AlphaFoldDB" id="A0A3N4Q3L3"/>
<dbReference type="Proteomes" id="UP000278351">
    <property type="component" value="Unassembled WGS sequence"/>
</dbReference>
<sequence>MLWLATPLPAQLKIRSAAPLAEVEGGTVVQLLFHINNHSYQNVPTQLLFSGPFPPINRISDTVIAAGDSLLVSVRLYIPRKAPADSQYVHTLKAVTVNGEVAAATALRLKPVRMVQLSVLQPEVYLLQRQDSVVLRLHCSNPGNQAATVQLTAEDPALQQVLGQQTITLAGFADTTLQLHMRLPAVSGPVLLKGTYANGDIFSLQQIPFYQARSGSRYNAAAAEMGKGHLLGLYSRLMGTQAAYYELLANGAEKNFSYQADALWYREAMQDQLVVMNTFAKLRTGVLEWTAGNIFKTDEFVLAGRGAQLAVETPQTRIEGGAVNGNYNLAGDMTEGDFRYSNAVYLRYEGRRQEKMQLHMQALQQWDGGARVNHSLGGGGFRWQLAKNHSLALKGYASYSTTSPYKTDSLYVWGGAGGLDYSGRFGKWQLSSANYISSGGYAGLQKGAMNLEERLSFSPHHRQHFWWRYSRLSYEPVYISPLYRHYPNIYFSETAEFGWQQQLGERWSLTLRPYYYREYLENTARAELSAARGNVQLMYNGTLSFSFNAEGATGTTNTDGHRDYSGFRIMSFLQYRGLGLSAILQHGPFYTGELLQMRYTGQPYRTYMIGPGYTGRLLKGRLHLSVYDYLSYSNYYRQWEHNVNARIGVSLPYGFALEGGLLAYRFAGTNVTTKAFDVGIVKKFRNAPQHPRQELELFFYRDFNANNQHEPWEGAAADILVKVGEEVLISGKDGRVVYRNLPAGHYPVSVLQAKGAYAESRTVMVKGRTQMAIPLHAIGTIQGRLMLQEDDKGQLPPITVKATGRNGKVYTVLSNEQGAFVFFLPHDVYRLQVEPGAQFMSPEGAQTVELQTDKTAEVSFELHYRPRDVKVKKFYSVRTK</sequence>
<proteinExistence type="predicted"/>
<protein>
    <submittedName>
        <fullName evidence="1">Carboxypeptidase regulatory-like domain-containing protein</fullName>
    </submittedName>
</protein>
<dbReference type="RefSeq" id="WP_123844475.1">
    <property type="nucleotide sequence ID" value="NZ_RPDH01000001.1"/>
</dbReference>
<dbReference type="OrthoDB" id="908824at2"/>
<evidence type="ECO:0000313" key="2">
    <source>
        <dbReference type="Proteomes" id="UP000278351"/>
    </source>
</evidence>
<comment type="caution">
    <text evidence="1">The sequence shown here is derived from an EMBL/GenBank/DDBJ whole genome shotgun (WGS) entry which is preliminary data.</text>
</comment>
<name>A0A3N4Q3L3_9BACT</name>
<evidence type="ECO:0000313" key="1">
    <source>
        <dbReference type="EMBL" id="RPE12061.1"/>
    </source>
</evidence>
<reference evidence="1 2" key="1">
    <citation type="submission" date="2018-11" db="EMBL/GenBank/DDBJ databases">
        <title>Chitinophaga lutea sp.nov., isolate from arsenic contaminated soil.</title>
        <authorList>
            <person name="Zong Y."/>
        </authorList>
    </citation>
    <scope>NUCLEOTIDE SEQUENCE [LARGE SCALE GENOMIC DNA]</scope>
    <source>
        <strain evidence="1 2">ZY74</strain>
    </source>
</reference>
<dbReference type="EMBL" id="RPDH01000001">
    <property type="protein sequence ID" value="RPE12061.1"/>
    <property type="molecule type" value="Genomic_DNA"/>
</dbReference>
<keyword evidence="1" id="KW-0121">Carboxypeptidase</keyword>
<accession>A0A3N4Q3L3</accession>
<gene>
    <name evidence="1" type="ORF">EGT74_00445</name>
</gene>
<organism evidence="1 2">
    <name type="scientific">Chitinophaga lutea</name>
    <dbReference type="NCBI Taxonomy" id="2488634"/>
    <lineage>
        <taxon>Bacteria</taxon>
        <taxon>Pseudomonadati</taxon>
        <taxon>Bacteroidota</taxon>
        <taxon>Chitinophagia</taxon>
        <taxon>Chitinophagales</taxon>
        <taxon>Chitinophagaceae</taxon>
        <taxon>Chitinophaga</taxon>
    </lineage>
</organism>
<keyword evidence="1" id="KW-0645">Protease</keyword>
<keyword evidence="2" id="KW-1185">Reference proteome</keyword>
<keyword evidence="1" id="KW-0378">Hydrolase</keyword>
<dbReference type="GO" id="GO:0004180">
    <property type="term" value="F:carboxypeptidase activity"/>
    <property type="evidence" value="ECO:0007669"/>
    <property type="project" value="UniProtKB-KW"/>
</dbReference>